<dbReference type="EMBL" id="BJVQ01000009">
    <property type="protein sequence ID" value="GEL46016.1"/>
    <property type="molecule type" value="Genomic_DNA"/>
</dbReference>
<dbReference type="NCBIfam" id="NF033788">
    <property type="entry name" value="HTH_metalloreg"/>
    <property type="match status" value="1"/>
</dbReference>
<evidence type="ECO:0000313" key="4">
    <source>
        <dbReference type="EMBL" id="MBB5473521.1"/>
    </source>
</evidence>
<dbReference type="Proteomes" id="UP000321723">
    <property type="component" value="Unassembled WGS sequence"/>
</dbReference>
<evidence type="ECO:0000256" key="1">
    <source>
        <dbReference type="SAM" id="MobiDB-lite"/>
    </source>
</evidence>
<keyword evidence="5" id="KW-1185">Reference proteome</keyword>
<gene>
    <name evidence="3" type="ORF">CHO01_11320</name>
    <name evidence="4" type="ORF">HNR08_002257</name>
</gene>
<dbReference type="Gene3D" id="1.10.10.10">
    <property type="entry name" value="Winged helix-like DNA-binding domain superfamily/Winged helix DNA-binding domain"/>
    <property type="match status" value="1"/>
</dbReference>
<dbReference type="InterPro" id="IPR036390">
    <property type="entry name" value="WH_DNA-bd_sf"/>
</dbReference>
<dbReference type="OrthoDB" id="9806976at2"/>
<feature type="domain" description="HTH arsR-type" evidence="2">
    <location>
        <begin position="1"/>
        <end position="93"/>
    </location>
</feature>
<reference evidence="3 5" key="1">
    <citation type="submission" date="2019-07" db="EMBL/GenBank/DDBJ databases">
        <title>Whole genome shotgun sequence of Cellulomonas hominis NBRC 16055.</title>
        <authorList>
            <person name="Hosoyama A."/>
            <person name="Uohara A."/>
            <person name="Ohji S."/>
            <person name="Ichikawa N."/>
        </authorList>
    </citation>
    <scope>NUCLEOTIDE SEQUENCE [LARGE SCALE GENOMIC DNA]</scope>
    <source>
        <strain evidence="3 5">NBRC 16055</strain>
    </source>
</reference>
<organism evidence="3 5">
    <name type="scientific">Cellulomonas hominis</name>
    <dbReference type="NCBI Taxonomy" id="156981"/>
    <lineage>
        <taxon>Bacteria</taxon>
        <taxon>Bacillati</taxon>
        <taxon>Actinomycetota</taxon>
        <taxon>Actinomycetes</taxon>
        <taxon>Micrococcales</taxon>
        <taxon>Cellulomonadaceae</taxon>
        <taxon>Cellulomonas</taxon>
    </lineage>
</organism>
<feature type="compositionally biased region" description="Basic and acidic residues" evidence="1">
    <location>
        <begin position="148"/>
        <end position="160"/>
    </location>
</feature>
<evidence type="ECO:0000313" key="5">
    <source>
        <dbReference type="Proteomes" id="UP000321723"/>
    </source>
</evidence>
<dbReference type="PANTHER" id="PTHR38600">
    <property type="entry name" value="TRANSCRIPTIONAL REGULATORY PROTEIN"/>
    <property type="match status" value="1"/>
</dbReference>
<dbReference type="GO" id="GO:0003677">
    <property type="term" value="F:DNA binding"/>
    <property type="evidence" value="ECO:0007669"/>
    <property type="project" value="UniProtKB-KW"/>
</dbReference>
<reference evidence="4 6" key="2">
    <citation type="submission" date="2020-08" db="EMBL/GenBank/DDBJ databases">
        <title>Sequencing the genomes of 1000 actinobacteria strains.</title>
        <authorList>
            <person name="Klenk H.-P."/>
        </authorList>
    </citation>
    <scope>NUCLEOTIDE SEQUENCE [LARGE SCALE GENOMIC DNA]</scope>
    <source>
        <strain evidence="4 6">DSM 9581</strain>
    </source>
</reference>
<comment type="caution">
    <text evidence="3">The sequence shown here is derived from an EMBL/GenBank/DDBJ whole genome shotgun (WGS) entry which is preliminary data.</text>
</comment>
<proteinExistence type="predicted"/>
<name>A0A511F9S9_9CELL</name>
<dbReference type="RefSeq" id="WP_146834866.1">
    <property type="nucleotide sequence ID" value="NZ_BJVQ01000009.1"/>
</dbReference>
<dbReference type="PRINTS" id="PR00778">
    <property type="entry name" value="HTHARSR"/>
</dbReference>
<dbReference type="CDD" id="cd00090">
    <property type="entry name" value="HTH_ARSR"/>
    <property type="match status" value="1"/>
</dbReference>
<evidence type="ECO:0000259" key="2">
    <source>
        <dbReference type="PROSITE" id="PS50987"/>
    </source>
</evidence>
<protein>
    <submittedName>
        <fullName evidence="4">DNA-binding transcriptional ArsR family regulator</fullName>
    </submittedName>
</protein>
<dbReference type="Proteomes" id="UP000564629">
    <property type="component" value="Unassembled WGS sequence"/>
</dbReference>
<dbReference type="InterPro" id="IPR011991">
    <property type="entry name" value="ArsR-like_HTH"/>
</dbReference>
<dbReference type="PANTHER" id="PTHR38600:SF2">
    <property type="entry name" value="SLL0088 PROTEIN"/>
    <property type="match status" value="1"/>
</dbReference>
<dbReference type="InterPro" id="IPR001845">
    <property type="entry name" value="HTH_ArsR_DNA-bd_dom"/>
</dbReference>
<evidence type="ECO:0000313" key="3">
    <source>
        <dbReference type="EMBL" id="GEL46016.1"/>
    </source>
</evidence>
<dbReference type="AlphaFoldDB" id="A0A511F9S9"/>
<dbReference type="GO" id="GO:0003700">
    <property type="term" value="F:DNA-binding transcription factor activity"/>
    <property type="evidence" value="ECO:0007669"/>
    <property type="project" value="InterPro"/>
</dbReference>
<accession>A0A511F9S9</accession>
<feature type="region of interest" description="Disordered" evidence="1">
    <location>
        <begin position="141"/>
        <end position="160"/>
    </location>
</feature>
<dbReference type="SMART" id="SM00418">
    <property type="entry name" value="HTH_ARSR"/>
    <property type="match status" value="1"/>
</dbReference>
<dbReference type="Pfam" id="PF12840">
    <property type="entry name" value="HTH_20"/>
    <property type="match status" value="1"/>
</dbReference>
<dbReference type="SUPFAM" id="SSF46785">
    <property type="entry name" value="Winged helix' DNA-binding domain"/>
    <property type="match status" value="1"/>
</dbReference>
<sequence>MPADDPLSKVFSALADPLRRDLVARLASGDATVRELAEPYPVSAQAVSKHLRVLEEAGLVTRTRDAQRRPAHLEAEVFDLMTLWIERHRRTAEFRYRRLDEVLLVEETRVDDGARLPVERTPRFRTVSERVFEPWDLHARAATAPRAGDAERDEGAGQPS</sequence>
<keyword evidence="4" id="KW-0238">DNA-binding</keyword>
<dbReference type="InterPro" id="IPR036388">
    <property type="entry name" value="WH-like_DNA-bd_sf"/>
</dbReference>
<evidence type="ECO:0000313" key="6">
    <source>
        <dbReference type="Proteomes" id="UP000564629"/>
    </source>
</evidence>
<dbReference type="EMBL" id="JACHDN010000001">
    <property type="protein sequence ID" value="MBB5473521.1"/>
    <property type="molecule type" value="Genomic_DNA"/>
</dbReference>
<dbReference type="PROSITE" id="PS50987">
    <property type="entry name" value="HTH_ARSR_2"/>
    <property type="match status" value="1"/>
</dbReference>